<evidence type="ECO:0000256" key="6">
    <source>
        <dbReference type="ARBA" id="ARBA00022679"/>
    </source>
</evidence>
<dbReference type="InterPro" id="IPR046341">
    <property type="entry name" value="SET_dom_sf"/>
</dbReference>
<dbReference type="SMART" id="SM00317">
    <property type="entry name" value="SET"/>
    <property type="match status" value="1"/>
</dbReference>
<dbReference type="GO" id="GO:0006357">
    <property type="term" value="P:regulation of transcription by RNA polymerase II"/>
    <property type="evidence" value="ECO:0007669"/>
    <property type="project" value="TreeGrafter"/>
</dbReference>
<keyword evidence="10" id="KW-0804">Transcription</keyword>
<dbReference type="CDD" id="cd10528">
    <property type="entry name" value="SET_SETD8"/>
    <property type="match status" value="1"/>
</dbReference>
<comment type="caution">
    <text evidence="15">The sequence shown here is derived from an EMBL/GenBank/DDBJ whole genome shotgun (WGS) entry which is preliminary data.</text>
</comment>
<comment type="catalytic activity">
    <reaction evidence="12">
        <text>L-lysyl(20)-[histone H4] + S-adenosyl-L-methionine = N(6)-methyl-L-lysyl(20)-[histone H4] + S-adenosyl-L-homocysteine + H(+)</text>
        <dbReference type="Rhea" id="RHEA:60344"/>
        <dbReference type="Rhea" id="RHEA-COMP:15554"/>
        <dbReference type="Rhea" id="RHEA-COMP:15555"/>
        <dbReference type="ChEBI" id="CHEBI:15378"/>
        <dbReference type="ChEBI" id="CHEBI:29969"/>
        <dbReference type="ChEBI" id="CHEBI:57856"/>
        <dbReference type="ChEBI" id="CHEBI:59789"/>
        <dbReference type="ChEBI" id="CHEBI:61929"/>
        <dbReference type="EC" id="2.1.1.361"/>
    </reaction>
</comment>
<feature type="region of interest" description="Disordered" evidence="13">
    <location>
        <begin position="23"/>
        <end position="145"/>
    </location>
</feature>
<evidence type="ECO:0000256" key="12">
    <source>
        <dbReference type="ARBA" id="ARBA00047784"/>
    </source>
</evidence>
<keyword evidence="6 15" id="KW-0808">Transferase</keyword>
<feature type="compositionally biased region" description="Basic residues" evidence="13">
    <location>
        <begin position="99"/>
        <end position="112"/>
    </location>
</feature>
<dbReference type="AlphaFoldDB" id="A0A812EWZ3"/>
<dbReference type="EMBL" id="CAHIKZ030005595">
    <property type="protein sequence ID" value="CAE1330974.1"/>
    <property type="molecule type" value="Genomic_DNA"/>
</dbReference>
<keyword evidence="5 15" id="KW-0489">Methyltransferase</keyword>
<accession>A0A812EWZ3</accession>
<dbReference type="Gene3D" id="2.170.270.10">
    <property type="entry name" value="SET domain"/>
    <property type="match status" value="1"/>
</dbReference>
<name>A0A812EWZ3_ACAPH</name>
<evidence type="ECO:0000256" key="1">
    <source>
        <dbReference type="ARBA" id="ARBA00004123"/>
    </source>
</evidence>
<dbReference type="PROSITE" id="PS51571">
    <property type="entry name" value="SAM_MT43_PR_SET"/>
    <property type="match status" value="1"/>
</dbReference>
<sequence>MPIRGASCGIFSEKKEAHLNGEFKGSMADPANSSVLLTPESSPSKDSSSSVSTLTTSTNTTQRKREKSDNECNQNSSEPPIHPHKQLLLVMQSSEKSSTKKKGPHKKHKVVSTHRNSLSPSQKPRSSNRQKKKSNNSTCNSQGQTTVTDYFPVRRSSRQTKTCLEIKKYKDIESAILDKKEDGLKVVDFNGKGRGVVATRPFARGEFVVEYAGDLITHKTAKDRERVYAMNPNFGCYMYYFNYNSKNYCVDATDESGRLGRLINHSRNGNCHTKLVDIKGRPYLILVASRDVKDGEELLYDYGDRRKSSIAAHPWLRE</sequence>
<dbReference type="GO" id="GO:0032259">
    <property type="term" value="P:methylation"/>
    <property type="evidence" value="ECO:0007669"/>
    <property type="project" value="UniProtKB-KW"/>
</dbReference>
<feature type="compositionally biased region" description="Polar residues" evidence="13">
    <location>
        <begin position="31"/>
        <end position="40"/>
    </location>
</feature>
<evidence type="ECO:0000256" key="4">
    <source>
        <dbReference type="ARBA" id="ARBA00022454"/>
    </source>
</evidence>
<evidence type="ECO:0000256" key="11">
    <source>
        <dbReference type="ARBA" id="ARBA00023242"/>
    </source>
</evidence>
<evidence type="ECO:0000259" key="14">
    <source>
        <dbReference type="PROSITE" id="PS50280"/>
    </source>
</evidence>
<evidence type="ECO:0000256" key="8">
    <source>
        <dbReference type="ARBA" id="ARBA00022853"/>
    </source>
</evidence>
<comment type="subcellular location">
    <subcellularLocation>
        <location evidence="2">Chromosome</location>
    </subcellularLocation>
    <subcellularLocation>
        <location evidence="1">Nucleus</location>
    </subcellularLocation>
</comment>
<dbReference type="GO" id="GO:0043516">
    <property type="term" value="P:regulation of DNA damage response, signal transduction by p53 class mediator"/>
    <property type="evidence" value="ECO:0007669"/>
    <property type="project" value="TreeGrafter"/>
</dbReference>
<keyword evidence="4" id="KW-0158">Chromosome</keyword>
<dbReference type="GO" id="GO:0005634">
    <property type="term" value="C:nucleus"/>
    <property type="evidence" value="ECO:0007669"/>
    <property type="project" value="UniProtKB-SubCell"/>
</dbReference>
<feature type="compositionally biased region" description="Low complexity" evidence="13">
    <location>
        <begin position="41"/>
        <end position="61"/>
    </location>
</feature>
<reference evidence="15" key="1">
    <citation type="submission" date="2021-01" db="EMBL/GenBank/DDBJ databases">
        <authorList>
            <person name="Li R."/>
            <person name="Bekaert M."/>
        </authorList>
    </citation>
    <scope>NUCLEOTIDE SEQUENCE</scope>
    <source>
        <strain evidence="15">Farmed</strain>
    </source>
</reference>
<keyword evidence="9" id="KW-0805">Transcription regulation</keyword>
<protein>
    <recommendedName>
        <fullName evidence="3">[histone H4]-lysine(20) N-methyltransferase</fullName>
        <ecNumber evidence="3">2.1.1.361</ecNumber>
    </recommendedName>
</protein>
<evidence type="ECO:0000256" key="5">
    <source>
        <dbReference type="ARBA" id="ARBA00022603"/>
    </source>
</evidence>
<dbReference type="InterPro" id="IPR001214">
    <property type="entry name" value="SET_dom"/>
</dbReference>
<evidence type="ECO:0000313" key="16">
    <source>
        <dbReference type="Proteomes" id="UP000597762"/>
    </source>
</evidence>
<evidence type="ECO:0000256" key="7">
    <source>
        <dbReference type="ARBA" id="ARBA00022691"/>
    </source>
</evidence>
<evidence type="ECO:0000256" key="3">
    <source>
        <dbReference type="ARBA" id="ARBA00012187"/>
    </source>
</evidence>
<evidence type="ECO:0000256" key="9">
    <source>
        <dbReference type="ARBA" id="ARBA00023015"/>
    </source>
</evidence>
<keyword evidence="11" id="KW-0539">Nucleus</keyword>
<feature type="domain" description="SET" evidence="14">
    <location>
        <begin position="182"/>
        <end position="303"/>
    </location>
</feature>
<keyword evidence="8" id="KW-0156">Chromatin regulator</keyword>
<dbReference type="InterPro" id="IPR047266">
    <property type="entry name" value="KMT5A-like_SET"/>
</dbReference>
<keyword evidence="7" id="KW-0949">S-adenosyl-L-methionine</keyword>
<evidence type="ECO:0000313" key="15">
    <source>
        <dbReference type="EMBL" id="CAE1330974.1"/>
    </source>
</evidence>
<dbReference type="PANTHER" id="PTHR46167">
    <property type="entry name" value="N-LYSINE METHYLTRANSFERASE KMT5A"/>
    <property type="match status" value="1"/>
</dbReference>
<dbReference type="GO" id="GO:0005700">
    <property type="term" value="C:polytene chromosome"/>
    <property type="evidence" value="ECO:0007669"/>
    <property type="project" value="TreeGrafter"/>
</dbReference>
<evidence type="ECO:0000256" key="2">
    <source>
        <dbReference type="ARBA" id="ARBA00004286"/>
    </source>
</evidence>
<dbReference type="InterPro" id="IPR016858">
    <property type="entry name" value="KMT5A-like"/>
</dbReference>
<dbReference type="GO" id="GO:0140944">
    <property type="term" value="F:histone H4K20 monomethyltransferase activity"/>
    <property type="evidence" value="ECO:0007669"/>
    <property type="project" value="UniProtKB-EC"/>
</dbReference>
<dbReference type="InterPro" id="IPR051760">
    <property type="entry name" value="KMT5A"/>
</dbReference>
<proteinExistence type="predicted"/>
<dbReference type="EC" id="2.1.1.361" evidence="3"/>
<dbReference type="PROSITE" id="PS50280">
    <property type="entry name" value="SET"/>
    <property type="match status" value="1"/>
</dbReference>
<dbReference type="Proteomes" id="UP000597762">
    <property type="component" value="Unassembled WGS sequence"/>
</dbReference>
<gene>
    <name evidence="15" type="ORF">SPHA_80235</name>
</gene>
<dbReference type="SUPFAM" id="SSF82199">
    <property type="entry name" value="SET domain"/>
    <property type="match status" value="1"/>
</dbReference>
<evidence type="ECO:0000256" key="13">
    <source>
        <dbReference type="SAM" id="MobiDB-lite"/>
    </source>
</evidence>
<organism evidence="15 16">
    <name type="scientific">Acanthosepion pharaonis</name>
    <name type="common">Pharaoh cuttlefish</name>
    <name type="synonym">Sepia pharaonis</name>
    <dbReference type="NCBI Taxonomy" id="158019"/>
    <lineage>
        <taxon>Eukaryota</taxon>
        <taxon>Metazoa</taxon>
        <taxon>Spiralia</taxon>
        <taxon>Lophotrochozoa</taxon>
        <taxon>Mollusca</taxon>
        <taxon>Cephalopoda</taxon>
        <taxon>Coleoidea</taxon>
        <taxon>Decapodiformes</taxon>
        <taxon>Sepiida</taxon>
        <taxon>Sepiina</taxon>
        <taxon>Sepiidae</taxon>
        <taxon>Acanthosepion</taxon>
    </lineage>
</organism>
<dbReference type="Pfam" id="PF00856">
    <property type="entry name" value="SET"/>
    <property type="match status" value="1"/>
</dbReference>
<keyword evidence="16" id="KW-1185">Reference proteome</keyword>
<dbReference type="OrthoDB" id="5560686at2759"/>
<evidence type="ECO:0000256" key="10">
    <source>
        <dbReference type="ARBA" id="ARBA00023163"/>
    </source>
</evidence>
<dbReference type="PANTHER" id="PTHR46167:SF1">
    <property type="entry name" value="N-LYSINE METHYLTRANSFERASE KMT5A"/>
    <property type="match status" value="1"/>
</dbReference>